<accession>A0A1Q2KYH7</accession>
<dbReference type="GO" id="GO:0016747">
    <property type="term" value="F:acyltransferase activity, transferring groups other than amino-acyl groups"/>
    <property type="evidence" value="ECO:0007669"/>
    <property type="project" value="InterPro"/>
</dbReference>
<reference evidence="4 5" key="1">
    <citation type="submission" date="2017-02" db="EMBL/GenBank/DDBJ databases">
        <title>The complete genomic sequence of a novel cold adapted crude oil-degrading bacterium Planococcus qaidamina Y42.</title>
        <authorList>
            <person name="Yang R."/>
        </authorList>
    </citation>
    <scope>NUCLEOTIDE SEQUENCE [LARGE SCALE GENOMIC DNA]</scope>
    <source>
        <strain evidence="4 5">Y42</strain>
    </source>
</reference>
<dbReference type="PROSITE" id="PS51186">
    <property type="entry name" value="GNAT"/>
    <property type="match status" value="1"/>
</dbReference>
<keyword evidence="1" id="KW-0808">Transferase</keyword>
<dbReference type="PANTHER" id="PTHR43877">
    <property type="entry name" value="AMINOALKYLPHOSPHONATE N-ACETYLTRANSFERASE-RELATED-RELATED"/>
    <property type="match status" value="1"/>
</dbReference>
<proteinExistence type="predicted"/>
<gene>
    <name evidence="4" type="ORF">B0X71_09330</name>
</gene>
<evidence type="ECO:0000313" key="5">
    <source>
        <dbReference type="Proteomes" id="UP000188184"/>
    </source>
</evidence>
<dbReference type="EMBL" id="CP019640">
    <property type="protein sequence ID" value="AQQ53260.1"/>
    <property type="molecule type" value="Genomic_DNA"/>
</dbReference>
<organism evidence="4 5">
    <name type="scientific">Planococcus lenghuensis</name>
    <dbReference type="NCBI Taxonomy" id="2213202"/>
    <lineage>
        <taxon>Bacteria</taxon>
        <taxon>Bacillati</taxon>
        <taxon>Bacillota</taxon>
        <taxon>Bacilli</taxon>
        <taxon>Bacillales</taxon>
        <taxon>Caryophanaceae</taxon>
        <taxon>Planococcus</taxon>
    </lineage>
</organism>
<dbReference type="OrthoDB" id="156739at2"/>
<dbReference type="Proteomes" id="UP000188184">
    <property type="component" value="Chromosome"/>
</dbReference>
<evidence type="ECO:0000313" key="4">
    <source>
        <dbReference type="EMBL" id="AQQ53260.1"/>
    </source>
</evidence>
<evidence type="ECO:0000259" key="3">
    <source>
        <dbReference type="PROSITE" id="PS51186"/>
    </source>
</evidence>
<dbReference type="RefSeq" id="WP_077589148.1">
    <property type="nucleotide sequence ID" value="NZ_CP019640.1"/>
</dbReference>
<dbReference type="InterPro" id="IPR016181">
    <property type="entry name" value="Acyl_CoA_acyltransferase"/>
</dbReference>
<evidence type="ECO:0000256" key="2">
    <source>
        <dbReference type="ARBA" id="ARBA00023315"/>
    </source>
</evidence>
<dbReference type="CDD" id="cd04301">
    <property type="entry name" value="NAT_SF"/>
    <property type="match status" value="1"/>
</dbReference>
<protein>
    <recommendedName>
        <fullName evidence="3">N-acetyltransferase domain-containing protein</fullName>
    </recommendedName>
</protein>
<dbReference type="KEGG" id="pmar:B0X71_09330"/>
<dbReference type="Pfam" id="PF13508">
    <property type="entry name" value="Acetyltransf_7"/>
    <property type="match status" value="1"/>
</dbReference>
<keyword evidence="5" id="KW-1185">Reference proteome</keyword>
<dbReference type="AlphaFoldDB" id="A0A1Q2KYH7"/>
<dbReference type="Gene3D" id="3.40.630.30">
    <property type="match status" value="1"/>
</dbReference>
<feature type="domain" description="N-acetyltransferase" evidence="3">
    <location>
        <begin position="1"/>
        <end position="125"/>
    </location>
</feature>
<evidence type="ECO:0000256" key="1">
    <source>
        <dbReference type="ARBA" id="ARBA00022679"/>
    </source>
</evidence>
<dbReference type="InterPro" id="IPR050832">
    <property type="entry name" value="Bact_Acetyltransf"/>
</dbReference>
<keyword evidence="2" id="KW-0012">Acyltransferase</keyword>
<name>A0A1Q2KYH7_9BACL</name>
<sequence>MYPLAKSLATSFEVNEVDFSSVFNALLEDNNTDLLVAELNQQLIGYVFILHHSAFYANGVIGWVEELFVLEEYRGRHIGKRLMEEAENLSKERGAKLVALATRRAAEFYKALGYSESATYFKKNF</sequence>
<dbReference type="InterPro" id="IPR000182">
    <property type="entry name" value="GNAT_dom"/>
</dbReference>
<dbReference type="SUPFAM" id="SSF55729">
    <property type="entry name" value="Acyl-CoA N-acyltransferases (Nat)"/>
    <property type="match status" value="1"/>
</dbReference>